<accession>A0A2T2WM04</accession>
<dbReference type="Pfam" id="PF03466">
    <property type="entry name" value="LysR_substrate"/>
    <property type="match status" value="1"/>
</dbReference>
<feature type="domain" description="HTH lysR-type" evidence="5">
    <location>
        <begin position="8"/>
        <end position="65"/>
    </location>
</feature>
<dbReference type="InterPro" id="IPR000847">
    <property type="entry name" value="LysR_HTH_N"/>
</dbReference>
<evidence type="ECO:0000256" key="4">
    <source>
        <dbReference type="ARBA" id="ARBA00023163"/>
    </source>
</evidence>
<dbReference type="GO" id="GO:0003700">
    <property type="term" value="F:DNA-binding transcription factor activity"/>
    <property type="evidence" value="ECO:0007669"/>
    <property type="project" value="InterPro"/>
</dbReference>
<dbReference type="EMBL" id="PXYT01000096">
    <property type="protein sequence ID" value="PSR23274.1"/>
    <property type="molecule type" value="Genomic_DNA"/>
</dbReference>
<evidence type="ECO:0000256" key="3">
    <source>
        <dbReference type="ARBA" id="ARBA00023125"/>
    </source>
</evidence>
<dbReference type="Pfam" id="PF00126">
    <property type="entry name" value="HTH_1"/>
    <property type="match status" value="1"/>
</dbReference>
<dbReference type="AlphaFoldDB" id="A0A2T2WM04"/>
<evidence type="ECO:0000313" key="6">
    <source>
        <dbReference type="EMBL" id="PSR23274.1"/>
    </source>
</evidence>
<keyword evidence="4" id="KW-0804">Transcription</keyword>
<dbReference type="PROSITE" id="PS50931">
    <property type="entry name" value="HTH_LYSR"/>
    <property type="match status" value="1"/>
</dbReference>
<dbReference type="FunFam" id="1.10.10.10:FF:000001">
    <property type="entry name" value="LysR family transcriptional regulator"/>
    <property type="match status" value="1"/>
</dbReference>
<name>A0A2T2WM04_9FIRM</name>
<dbReference type="InterPro" id="IPR036390">
    <property type="entry name" value="WH_DNA-bd_sf"/>
</dbReference>
<evidence type="ECO:0000256" key="2">
    <source>
        <dbReference type="ARBA" id="ARBA00023015"/>
    </source>
</evidence>
<reference evidence="6 7" key="1">
    <citation type="journal article" date="2014" name="BMC Genomics">
        <title>Comparison of environmental and isolate Sulfobacillus genomes reveals diverse carbon, sulfur, nitrogen, and hydrogen metabolisms.</title>
        <authorList>
            <person name="Justice N.B."/>
            <person name="Norman A."/>
            <person name="Brown C.T."/>
            <person name="Singh A."/>
            <person name="Thomas B.C."/>
            <person name="Banfield J.F."/>
        </authorList>
    </citation>
    <scope>NUCLEOTIDE SEQUENCE [LARGE SCALE GENOMIC DNA]</scope>
    <source>
        <strain evidence="6">AMDSBA1</strain>
    </source>
</reference>
<keyword evidence="3" id="KW-0238">DNA-binding</keyword>
<dbReference type="PRINTS" id="PR00039">
    <property type="entry name" value="HTHLYSR"/>
</dbReference>
<dbReference type="PANTHER" id="PTHR30126:SF5">
    <property type="entry name" value="HTH-TYPE TRANSCRIPTIONAL ACTIVATOR CMPR"/>
    <property type="match status" value="1"/>
</dbReference>
<keyword evidence="2" id="KW-0805">Transcription regulation</keyword>
<evidence type="ECO:0000259" key="5">
    <source>
        <dbReference type="PROSITE" id="PS50931"/>
    </source>
</evidence>
<dbReference type="InterPro" id="IPR036388">
    <property type="entry name" value="WH-like_DNA-bd_sf"/>
</dbReference>
<dbReference type="SUPFAM" id="SSF46785">
    <property type="entry name" value="Winged helix' DNA-binding domain"/>
    <property type="match status" value="1"/>
</dbReference>
<dbReference type="InterPro" id="IPR005119">
    <property type="entry name" value="LysR_subst-bd"/>
</dbReference>
<dbReference type="GO" id="GO:0000976">
    <property type="term" value="F:transcription cis-regulatory region binding"/>
    <property type="evidence" value="ECO:0007669"/>
    <property type="project" value="TreeGrafter"/>
</dbReference>
<protein>
    <submittedName>
        <fullName evidence="6">LysR family transcriptional regulator</fullName>
    </submittedName>
</protein>
<dbReference type="Proteomes" id="UP000242699">
    <property type="component" value="Unassembled WGS sequence"/>
</dbReference>
<dbReference type="Gene3D" id="1.10.10.10">
    <property type="entry name" value="Winged helix-like DNA-binding domain superfamily/Winged helix DNA-binding domain"/>
    <property type="match status" value="1"/>
</dbReference>
<evidence type="ECO:0000256" key="1">
    <source>
        <dbReference type="ARBA" id="ARBA00009437"/>
    </source>
</evidence>
<comment type="similarity">
    <text evidence="1">Belongs to the LysR transcriptional regulatory family.</text>
</comment>
<dbReference type="PANTHER" id="PTHR30126">
    <property type="entry name" value="HTH-TYPE TRANSCRIPTIONAL REGULATOR"/>
    <property type="match status" value="1"/>
</dbReference>
<evidence type="ECO:0000313" key="7">
    <source>
        <dbReference type="Proteomes" id="UP000242699"/>
    </source>
</evidence>
<comment type="caution">
    <text evidence="6">The sequence shown here is derived from an EMBL/GenBank/DDBJ whole genome shotgun (WGS) entry which is preliminary data.</text>
</comment>
<dbReference type="Gene3D" id="3.40.190.290">
    <property type="match status" value="1"/>
</dbReference>
<gene>
    <name evidence="6" type="ORF">C7B43_20220</name>
</gene>
<organism evidence="6 7">
    <name type="scientific">Sulfobacillus benefaciens</name>
    <dbReference type="NCBI Taxonomy" id="453960"/>
    <lineage>
        <taxon>Bacteria</taxon>
        <taxon>Bacillati</taxon>
        <taxon>Bacillota</taxon>
        <taxon>Clostridia</taxon>
        <taxon>Eubacteriales</taxon>
        <taxon>Clostridiales Family XVII. Incertae Sedis</taxon>
        <taxon>Sulfobacillus</taxon>
    </lineage>
</organism>
<dbReference type="SUPFAM" id="SSF53850">
    <property type="entry name" value="Periplasmic binding protein-like II"/>
    <property type="match status" value="1"/>
</dbReference>
<sequence>MHYPEYSLNLHQLRVFQMVARRMSFSRAAEDMILSQPAVSLHIKNLEKAVGLALFEKIGRQIRLTEAGEHLLYHSHRVFTVLQETHEAMEALRGGDKGHLRVAADTTAGVYVVPEYLGIFRRSFPNVDITLDVTNRANVMERLLLREIDLAVIGQFPQEKELIAIPFLVNELVVIAWPDHRLVTRKRVPLTELAAETFLMRETGSGTRSTTEKFFSDAGLSIQIGMELASNSAIKKAVSNALGIAVVPRRAIDLELKTGELAIIDVQGFPRIRHWHIVQMRERFLPPPAIKFKELLLKHDFGQTTQKIGYENPEIAQLPNQESMDPL</sequence>
<proteinExistence type="inferred from homology"/>